<dbReference type="SMART" id="SM00020">
    <property type="entry name" value="Tryp_SPc"/>
    <property type="match status" value="1"/>
</dbReference>
<dbReference type="InterPro" id="IPR051333">
    <property type="entry name" value="CLIP_Serine_Protease"/>
</dbReference>
<dbReference type="OrthoDB" id="5565075at2759"/>
<feature type="domain" description="Peptidase S1" evidence="2">
    <location>
        <begin position="1"/>
        <end position="193"/>
    </location>
</feature>
<dbReference type="InterPro" id="IPR043504">
    <property type="entry name" value="Peptidase_S1_PA_chymotrypsin"/>
</dbReference>
<dbReference type="Gene3D" id="2.40.10.10">
    <property type="entry name" value="Trypsin-like serine proteases"/>
    <property type="match status" value="2"/>
</dbReference>
<dbReference type="PANTHER" id="PTHR24260">
    <property type="match status" value="1"/>
</dbReference>
<organism evidence="3 4">
    <name type="scientific">Cloeon dipterum</name>
    <dbReference type="NCBI Taxonomy" id="197152"/>
    <lineage>
        <taxon>Eukaryota</taxon>
        <taxon>Metazoa</taxon>
        <taxon>Ecdysozoa</taxon>
        <taxon>Arthropoda</taxon>
        <taxon>Hexapoda</taxon>
        <taxon>Insecta</taxon>
        <taxon>Pterygota</taxon>
        <taxon>Palaeoptera</taxon>
        <taxon>Ephemeroptera</taxon>
        <taxon>Pisciforma</taxon>
        <taxon>Baetidae</taxon>
        <taxon>Cloeon</taxon>
    </lineage>
</organism>
<keyword evidence="1" id="KW-0378">Hydrolase</keyword>
<keyword evidence="4" id="KW-1185">Reference proteome</keyword>
<dbReference type="PANTHER" id="PTHR24260:SF145">
    <property type="entry name" value="FI17609P1-RELATED"/>
    <property type="match status" value="1"/>
</dbReference>
<dbReference type="CDD" id="cd00190">
    <property type="entry name" value="Tryp_SPc"/>
    <property type="match status" value="1"/>
</dbReference>
<dbReference type="GO" id="GO:0004252">
    <property type="term" value="F:serine-type endopeptidase activity"/>
    <property type="evidence" value="ECO:0007669"/>
    <property type="project" value="InterPro"/>
</dbReference>
<dbReference type="PROSITE" id="PS50240">
    <property type="entry name" value="TRYPSIN_DOM"/>
    <property type="match status" value="1"/>
</dbReference>
<accession>A0A8S1CM07</accession>
<dbReference type="InterPro" id="IPR001254">
    <property type="entry name" value="Trypsin_dom"/>
</dbReference>
<dbReference type="PROSITE" id="PS00134">
    <property type="entry name" value="TRYPSIN_HIS"/>
    <property type="match status" value="1"/>
</dbReference>
<dbReference type="Pfam" id="PF00089">
    <property type="entry name" value="Trypsin"/>
    <property type="match status" value="1"/>
</dbReference>
<evidence type="ECO:0000313" key="3">
    <source>
        <dbReference type="EMBL" id="CAB3370473.1"/>
    </source>
</evidence>
<dbReference type="PROSITE" id="PS00135">
    <property type="entry name" value="TRYPSIN_SER"/>
    <property type="match status" value="1"/>
</dbReference>
<evidence type="ECO:0000256" key="1">
    <source>
        <dbReference type="RuleBase" id="RU363034"/>
    </source>
</evidence>
<keyword evidence="1" id="KW-0645">Protease</keyword>
<gene>
    <name evidence="3" type="ORF">CLODIP_2_CD08185</name>
</gene>
<keyword evidence="1" id="KW-0720">Serine protease</keyword>
<dbReference type="Proteomes" id="UP000494165">
    <property type="component" value="Unassembled WGS sequence"/>
</dbReference>
<proteinExistence type="predicted"/>
<dbReference type="GO" id="GO:0006508">
    <property type="term" value="P:proteolysis"/>
    <property type="evidence" value="ECO:0007669"/>
    <property type="project" value="UniProtKB-KW"/>
</dbReference>
<dbReference type="InterPro" id="IPR018114">
    <property type="entry name" value="TRYPSIN_HIS"/>
</dbReference>
<comment type="caution">
    <text evidence="3">The sequence shown here is derived from an EMBL/GenBank/DDBJ whole genome shotgun (WGS) entry which is preliminary data.</text>
</comment>
<sequence>MTAAHCASGCSTFEVRAGALRNEGGQNVISKHAIVHENYDSRLLNNDIALIMLPEDLTGENIGAFRLPSFSMIGLTFAGRKARVSGWGRTSDSSNGLSKDLKFVDVIVIPNYICEQMYAVITYSQMCAGTNWGTVGVCYGDSGGPMTVFESDGKATQIGIASFVSTRGRCQHTHAHGFTRVTEFLYWVERNAGVKIRQNI</sequence>
<reference evidence="3 4" key="1">
    <citation type="submission" date="2020-04" db="EMBL/GenBank/DDBJ databases">
        <authorList>
            <person name="Alioto T."/>
            <person name="Alioto T."/>
            <person name="Gomez Garrido J."/>
        </authorList>
    </citation>
    <scope>NUCLEOTIDE SEQUENCE [LARGE SCALE GENOMIC DNA]</scope>
</reference>
<dbReference type="AlphaFoldDB" id="A0A8S1CM07"/>
<protein>
    <recommendedName>
        <fullName evidence="2">Peptidase S1 domain-containing protein</fullName>
    </recommendedName>
</protein>
<dbReference type="InterPro" id="IPR009003">
    <property type="entry name" value="Peptidase_S1_PA"/>
</dbReference>
<dbReference type="InterPro" id="IPR033116">
    <property type="entry name" value="TRYPSIN_SER"/>
</dbReference>
<evidence type="ECO:0000259" key="2">
    <source>
        <dbReference type="PROSITE" id="PS50240"/>
    </source>
</evidence>
<dbReference type="SUPFAM" id="SSF50494">
    <property type="entry name" value="Trypsin-like serine proteases"/>
    <property type="match status" value="1"/>
</dbReference>
<evidence type="ECO:0000313" key="4">
    <source>
        <dbReference type="Proteomes" id="UP000494165"/>
    </source>
</evidence>
<name>A0A8S1CM07_9INSE</name>
<dbReference type="EMBL" id="CADEPI010000053">
    <property type="protein sequence ID" value="CAB3370473.1"/>
    <property type="molecule type" value="Genomic_DNA"/>
</dbReference>